<accession>X1UR20</accession>
<name>X1UR20_9ZZZZ</name>
<comment type="caution">
    <text evidence="1">The sequence shown here is derived from an EMBL/GenBank/DDBJ whole genome shotgun (WGS) entry which is preliminary data.</text>
</comment>
<feature type="non-terminal residue" evidence="1">
    <location>
        <position position="57"/>
    </location>
</feature>
<evidence type="ECO:0000313" key="1">
    <source>
        <dbReference type="EMBL" id="GAJ02336.1"/>
    </source>
</evidence>
<dbReference type="EMBL" id="BARW01017535">
    <property type="protein sequence ID" value="GAJ02336.1"/>
    <property type="molecule type" value="Genomic_DNA"/>
</dbReference>
<gene>
    <name evidence="1" type="ORF">S12H4_30259</name>
</gene>
<organism evidence="1">
    <name type="scientific">marine sediment metagenome</name>
    <dbReference type="NCBI Taxonomy" id="412755"/>
    <lineage>
        <taxon>unclassified sequences</taxon>
        <taxon>metagenomes</taxon>
        <taxon>ecological metagenomes</taxon>
    </lineage>
</organism>
<protein>
    <submittedName>
        <fullName evidence="1">Uncharacterized protein</fullName>
    </submittedName>
</protein>
<reference evidence="1" key="1">
    <citation type="journal article" date="2014" name="Front. Microbiol.">
        <title>High frequency of phylogenetically diverse reductive dehalogenase-homologous genes in deep subseafloor sedimentary metagenomes.</title>
        <authorList>
            <person name="Kawai M."/>
            <person name="Futagami T."/>
            <person name="Toyoda A."/>
            <person name="Takaki Y."/>
            <person name="Nishi S."/>
            <person name="Hori S."/>
            <person name="Arai W."/>
            <person name="Tsubouchi T."/>
            <person name="Morono Y."/>
            <person name="Uchiyama I."/>
            <person name="Ito T."/>
            <person name="Fujiyama A."/>
            <person name="Inagaki F."/>
            <person name="Takami H."/>
        </authorList>
    </citation>
    <scope>NUCLEOTIDE SEQUENCE</scope>
    <source>
        <strain evidence="1">Expedition CK06-06</strain>
    </source>
</reference>
<proteinExistence type="predicted"/>
<sequence>MKEEKYEDAKKRLLKNDLNDPFVRKFLMESLLQIDDDYTVCQVFFPPKNSEETVYLL</sequence>
<dbReference type="AlphaFoldDB" id="X1UR20"/>